<evidence type="ECO:0000313" key="6">
    <source>
        <dbReference type="EMBL" id="EEZ61530.1"/>
    </source>
</evidence>
<comment type="caution">
    <text evidence="6">The sequence shown here is derived from an EMBL/GenBank/DDBJ whole genome shotgun (WGS) entry which is preliminary data.</text>
</comment>
<dbReference type="RefSeq" id="WP_006362123.1">
    <property type="nucleotide sequence ID" value="NZ_GG700630.1"/>
</dbReference>
<dbReference type="HOGENOM" id="CLU_000604_86_7_11"/>
<dbReference type="eggNOG" id="COG0488">
    <property type="taxonomic scope" value="Bacteria"/>
</dbReference>
<dbReference type="InterPro" id="IPR015856">
    <property type="entry name" value="ABC_transpr_CbiO/EcfA_su"/>
</dbReference>
<feature type="domain" description="ABC transporter" evidence="5">
    <location>
        <begin position="255"/>
        <end position="475"/>
    </location>
</feature>
<dbReference type="GeneID" id="85007440"/>
<dbReference type="PANTHER" id="PTHR43553:SF24">
    <property type="entry name" value="ENERGY-COUPLING FACTOR TRANSPORTER ATP-BINDING PROTEIN ECFA1"/>
    <property type="match status" value="1"/>
</dbReference>
<evidence type="ECO:0000256" key="4">
    <source>
        <dbReference type="ARBA" id="ARBA00022840"/>
    </source>
</evidence>
<dbReference type="GO" id="GO:0016887">
    <property type="term" value="F:ATP hydrolysis activity"/>
    <property type="evidence" value="ECO:0007669"/>
    <property type="project" value="InterPro"/>
</dbReference>
<dbReference type="Gene3D" id="3.40.50.300">
    <property type="entry name" value="P-loop containing nucleotide triphosphate hydrolases"/>
    <property type="match status" value="2"/>
</dbReference>
<dbReference type="OrthoDB" id="501320at2"/>
<dbReference type="GO" id="GO:0005524">
    <property type="term" value="F:ATP binding"/>
    <property type="evidence" value="ECO:0007669"/>
    <property type="project" value="UniProtKB-KW"/>
</dbReference>
<dbReference type="CDD" id="cd03225">
    <property type="entry name" value="ABC_cobalt_CbiO_domain1"/>
    <property type="match status" value="2"/>
</dbReference>
<comment type="similarity">
    <text evidence="1">Belongs to the ABC transporter superfamily.</text>
</comment>
<accession>D0WGB7</accession>
<keyword evidence="2" id="KW-0813">Transport</keyword>
<name>D0WGB7_SLAES</name>
<dbReference type="InterPro" id="IPR003593">
    <property type="entry name" value="AAA+_ATPase"/>
</dbReference>
<evidence type="ECO:0000256" key="3">
    <source>
        <dbReference type="ARBA" id="ARBA00022741"/>
    </source>
</evidence>
<dbReference type="EMBL" id="ACUX02000006">
    <property type="protein sequence ID" value="EEZ61530.1"/>
    <property type="molecule type" value="Genomic_DNA"/>
</dbReference>
<protein>
    <submittedName>
        <fullName evidence="6">ABC transporter, ATP-binding protein</fullName>
    </submittedName>
</protein>
<evidence type="ECO:0000313" key="7">
    <source>
        <dbReference type="Proteomes" id="UP000006001"/>
    </source>
</evidence>
<evidence type="ECO:0000256" key="1">
    <source>
        <dbReference type="ARBA" id="ARBA00005417"/>
    </source>
</evidence>
<keyword evidence="3" id="KW-0547">Nucleotide-binding</keyword>
<dbReference type="AlphaFoldDB" id="D0WGB7"/>
<dbReference type="Pfam" id="PF00005">
    <property type="entry name" value="ABC_tran"/>
    <property type="match status" value="2"/>
</dbReference>
<dbReference type="PANTHER" id="PTHR43553">
    <property type="entry name" value="HEAVY METAL TRANSPORTER"/>
    <property type="match status" value="1"/>
</dbReference>
<keyword evidence="7" id="KW-1185">Reference proteome</keyword>
<dbReference type="InterPro" id="IPR003439">
    <property type="entry name" value="ABC_transporter-like_ATP-bd"/>
</dbReference>
<dbReference type="GO" id="GO:0042626">
    <property type="term" value="F:ATPase-coupled transmembrane transporter activity"/>
    <property type="evidence" value="ECO:0007669"/>
    <property type="project" value="TreeGrafter"/>
</dbReference>
<dbReference type="InterPro" id="IPR050095">
    <property type="entry name" value="ECF_ABC_transporter_ATP-bd"/>
</dbReference>
<dbReference type="PROSITE" id="PS00211">
    <property type="entry name" value="ABC_TRANSPORTER_1"/>
    <property type="match status" value="1"/>
</dbReference>
<proteinExistence type="inferred from homology"/>
<dbReference type="InterPro" id="IPR017871">
    <property type="entry name" value="ABC_transporter-like_CS"/>
</dbReference>
<dbReference type="InterPro" id="IPR027417">
    <property type="entry name" value="P-loop_NTPase"/>
</dbReference>
<dbReference type="GO" id="GO:0043190">
    <property type="term" value="C:ATP-binding cassette (ABC) transporter complex"/>
    <property type="evidence" value="ECO:0007669"/>
    <property type="project" value="TreeGrafter"/>
</dbReference>
<reference evidence="6" key="1">
    <citation type="submission" date="2009-10" db="EMBL/GenBank/DDBJ databases">
        <authorList>
            <person name="Weinstock G."/>
            <person name="Sodergren E."/>
            <person name="Clifton S."/>
            <person name="Fulton L."/>
            <person name="Fulton B."/>
            <person name="Courtney L."/>
            <person name="Fronick C."/>
            <person name="Harrison M."/>
            <person name="Strong C."/>
            <person name="Farmer C."/>
            <person name="Delahaunty K."/>
            <person name="Markovic C."/>
            <person name="Hall O."/>
            <person name="Minx P."/>
            <person name="Tomlinson C."/>
            <person name="Mitreva M."/>
            <person name="Nelson J."/>
            <person name="Hou S."/>
            <person name="Wollam A."/>
            <person name="Pepin K.H."/>
            <person name="Johnson M."/>
            <person name="Bhonagiri V."/>
            <person name="Nash W.E."/>
            <person name="Warren W."/>
            <person name="Chinwalla A."/>
            <person name="Mardis E.R."/>
            <person name="Wilson R.K."/>
        </authorList>
    </citation>
    <scope>NUCLEOTIDE SEQUENCE [LARGE SCALE GENOMIC DNA]</scope>
    <source>
        <strain evidence="6">ATCC 700122</strain>
    </source>
</reference>
<sequence length="482" mass="52014">MAIVEVRGLSFSYAGFAACALPPTTLRVEAGAFCVVVGSTGSGKTTLLRSLKPELMPQGVYGGSASADGIAVVCDGMPVEGIDVRESAARIGFVGQDPDAQIVCDTVWHELAFAFENLGEDPDAMRRRIAEVAHFFGIESWMNTSTESLSGGSKQLVNLAAVLALRPRVILLDEPMAQLDPNARRRFASLLARVNRELGVTVVMTTHAPEEVEGIATQTVSLSPLEPCAPRSAIADLMASQKRRFEERFGAARALSFDDVYTRYDRQDPWVLRGADLEVARGSVHAVVGGNGSGKTTLVRVAAGVPPKVARGRVRNAFRGSQALLPQDPRALFVCDDVFEELMEWSGRCAYGEDEVRAAIERYGLARCEGRHPYDLSGGQQQMLALAKLLLCKPDLLMLDEPTKGLDPAFCAQVHDVLRAAADRGVTVVLVTHDLDFAYATADVVSMVFDGQVVCTEAVADFFENNLIYRANDSSRLFGALS</sequence>
<evidence type="ECO:0000256" key="2">
    <source>
        <dbReference type="ARBA" id="ARBA00022448"/>
    </source>
</evidence>
<feature type="domain" description="ABC transporter" evidence="5">
    <location>
        <begin position="4"/>
        <end position="249"/>
    </location>
</feature>
<gene>
    <name evidence="6" type="ORF">HMPREF0762_00868</name>
</gene>
<organism evidence="6 7">
    <name type="scientific">Slackia exigua (strain ATCC 700122 / DSM 15923 / CIP 105133 / JCM 11022 / KCTC 5966 / S-7)</name>
    <dbReference type="NCBI Taxonomy" id="649764"/>
    <lineage>
        <taxon>Bacteria</taxon>
        <taxon>Bacillati</taxon>
        <taxon>Actinomycetota</taxon>
        <taxon>Coriobacteriia</taxon>
        <taxon>Eggerthellales</taxon>
        <taxon>Eggerthellaceae</taxon>
        <taxon>Slackia</taxon>
    </lineage>
</organism>
<dbReference type="PROSITE" id="PS50893">
    <property type="entry name" value="ABC_TRANSPORTER_2"/>
    <property type="match status" value="2"/>
</dbReference>
<dbReference type="PROSITE" id="PS51257">
    <property type="entry name" value="PROKAR_LIPOPROTEIN"/>
    <property type="match status" value="1"/>
</dbReference>
<keyword evidence="4 6" id="KW-0067">ATP-binding</keyword>
<dbReference type="SUPFAM" id="SSF52540">
    <property type="entry name" value="P-loop containing nucleoside triphosphate hydrolases"/>
    <property type="match status" value="2"/>
</dbReference>
<dbReference type="Proteomes" id="UP000006001">
    <property type="component" value="Unassembled WGS sequence"/>
</dbReference>
<dbReference type="SMART" id="SM00382">
    <property type="entry name" value="AAA"/>
    <property type="match status" value="2"/>
</dbReference>
<evidence type="ECO:0000259" key="5">
    <source>
        <dbReference type="PROSITE" id="PS50893"/>
    </source>
</evidence>
<dbReference type="STRING" id="649764.HMPREF0762_00868"/>